<feature type="compositionally biased region" description="Low complexity" evidence="1">
    <location>
        <begin position="29"/>
        <end position="48"/>
    </location>
</feature>
<dbReference type="FunFam" id="2.70.70.10:FF:000013">
    <property type="entry name" value="Peptidase family M23"/>
    <property type="match status" value="1"/>
</dbReference>
<evidence type="ECO:0000313" key="4">
    <source>
        <dbReference type="Proteomes" id="UP000638648"/>
    </source>
</evidence>
<dbReference type="InterPro" id="IPR016047">
    <property type="entry name" value="M23ase_b-sheet_dom"/>
</dbReference>
<gene>
    <name evidence="3" type="ORF">HEB94_004529</name>
</gene>
<evidence type="ECO:0000259" key="2">
    <source>
        <dbReference type="Pfam" id="PF01551"/>
    </source>
</evidence>
<dbReference type="InterPro" id="IPR011055">
    <property type="entry name" value="Dup_hybrid_motif"/>
</dbReference>
<keyword evidence="4" id="KW-1185">Reference proteome</keyword>
<dbReference type="AlphaFoldDB" id="A0A927RJY5"/>
<comment type="caution">
    <text evidence="3">The sequence shown here is derived from an EMBL/GenBank/DDBJ whole genome shotgun (WGS) entry which is preliminary data.</text>
</comment>
<evidence type="ECO:0000256" key="1">
    <source>
        <dbReference type="SAM" id="MobiDB-lite"/>
    </source>
</evidence>
<dbReference type="Gene3D" id="2.70.70.10">
    <property type="entry name" value="Glucose Permease (Domain IIA)"/>
    <property type="match status" value="1"/>
</dbReference>
<dbReference type="SUPFAM" id="SSF51261">
    <property type="entry name" value="Duplicated hybrid motif"/>
    <property type="match status" value="1"/>
</dbReference>
<dbReference type="PANTHER" id="PTHR21666:SF270">
    <property type="entry name" value="MUREIN HYDROLASE ACTIVATOR ENVC"/>
    <property type="match status" value="1"/>
</dbReference>
<keyword evidence="3" id="KW-0378">Hydrolase</keyword>
<dbReference type="InterPro" id="IPR050570">
    <property type="entry name" value="Cell_wall_metabolism_enzyme"/>
</dbReference>
<dbReference type="RefSeq" id="WP_192751592.1">
    <property type="nucleotide sequence ID" value="NZ_BAABJL010000207.1"/>
</dbReference>
<name>A0A927RJY5_9ACTN</name>
<reference evidence="3" key="1">
    <citation type="submission" date="2020-10" db="EMBL/GenBank/DDBJ databases">
        <title>Sequencing the genomes of 1000 actinobacteria strains.</title>
        <authorList>
            <person name="Klenk H.-P."/>
        </authorList>
    </citation>
    <scope>NUCLEOTIDE SEQUENCE</scope>
    <source>
        <strain evidence="3">DSM 45354</strain>
    </source>
</reference>
<dbReference type="CDD" id="cd12797">
    <property type="entry name" value="M23_peptidase"/>
    <property type="match status" value="1"/>
</dbReference>
<accession>A0A927RJY5</accession>
<protein>
    <submittedName>
        <fullName evidence="3">Murein DD-endopeptidase MepM/ murein hydrolase activator NlpD</fullName>
    </submittedName>
</protein>
<dbReference type="PANTHER" id="PTHR21666">
    <property type="entry name" value="PEPTIDASE-RELATED"/>
    <property type="match status" value="1"/>
</dbReference>
<sequence length="317" mass="33335">MAGFSDTLRIPDGARAQSVRREVLDSVEATEAAASPSPAPSSREATTAGQRKKPGGHRKAASNKSFPTIPAVAGVATLVAAGAGALTLQSGVITAAAGETTAHSPMPAEIALSVNQVQQARAEAAARADRSKRDAKAVSDAKAAAAREARIAVEKERAAWAEAQSKQAQALERTAAGATDTQVFERHIEWVLPVEKFRLSAGFGRSGSMWSNLHTGQDFASPMGTPVRSVGEGRIIDASYDGPYGNRIKVQLKDGTVTWYCHLSAYKLRTGYVEAGTVIGYVGSTGNSTGPHLHFEVHPSDGDAIDPLPWLRERGLL</sequence>
<dbReference type="GO" id="GO:0004222">
    <property type="term" value="F:metalloendopeptidase activity"/>
    <property type="evidence" value="ECO:0007669"/>
    <property type="project" value="TreeGrafter"/>
</dbReference>
<proteinExistence type="predicted"/>
<dbReference type="EMBL" id="JADBEM010000001">
    <property type="protein sequence ID" value="MBE1607681.1"/>
    <property type="molecule type" value="Genomic_DNA"/>
</dbReference>
<feature type="compositionally biased region" description="Basic residues" evidence="1">
    <location>
        <begin position="50"/>
        <end position="61"/>
    </location>
</feature>
<feature type="domain" description="M23ase beta-sheet core" evidence="2">
    <location>
        <begin position="213"/>
        <end position="307"/>
    </location>
</feature>
<organism evidence="3 4">
    <name type="scientific">Actinopolymorpha pittospori</name>
    <dbReference type="NCBI Taxonomy" id="648752"/>
    <lineage>
        <taxon>Bacteria</taxon>
        <taxon>Bacillati</taxon>
        <taxon>Actinomycetota</taxon>
        <taxon>Actinomycetes</taxon>
        <taxon>Propionibacteriales</taxon>
        <taxon>Actinopolymorphaceae</taxon>
        <taxon>Actinopolymorpha</taxon>
    </lineage>
</organism>
<dbReference type="Proteomes" id="UP000638648">
    <property type="component" value="Unassembled WGS sequence"/>
</dbReference>
<evidence type="ECO:0000313" key="3">
    <source>
        <dbReference type="EMBL" id="MBE1607681.1"/>
    </source>
</evidence>
<feature type="region of interest" description="Disordered" evidence="1">
    <location>
        <begin position="1"/>
        <end position="64"/>
    </location>
</feature>
<dbReference type="Pfam" id="PF01551">
    <property type="entry name" value="Peptidase_M23"/>
    <property type="match status" value="1"/>
</dbReference>